<proteinExistence type="predicted"/>
<dbReference type="Pfam" id="PF04397">
    <property type="entry name" value="LytTR"/>
    <property type="match status" value="1"/>
</dbReference>
<dbReference type="PROSITE" id="PS50930">
    <property type="entry name" value="HTH_LYTTR"/>
    <property type="match status" value="1"/>
</dbReference>
<dbReference type="Gene3D" id="2.40.50.1020">
    <property type="entry name" value="LytTr DNA-binding domain"/>
    <property type="match status" value="1"/>
</dbReference>
<sequence length="149" mass="17415">MFKGVRIQMEIEERWTEPEVRIRAAEEAIGNQIASRLEAYQEEQLVIKVKDEYILLNKAEIIYLEVFNKIVTLYTANQEYSFRKSLTALKEELPSELFLQISKSALVNTREIQKLEVAFSGSLYAYLKNGQKVTISRRFVDRLKRHLGV</sequence>
<keyword evidence="3" id="KW-1185">Reference proteome</keyword>
<evidence type="ECO:0000313" key="3">
    <source>
        <dbReference type="Proteomes" id="UP000664495"/>
    </source>
</evidence>
<dbReference type="RefSeq" id="WP_207108836.1">
    <property type="nucleotide sequence ID" value="NZ_JAFLVR010000028.1"/>
</dbReference>
<feature type="domain" description="HTH LytTR-type" evidence="1">
    <location>
        <begin position="45"/>
        <end position="149"/>
    </location>
</feature>
<gene>
    <name evidence="2" type="ORF">JZO85_12320</name>
</gene>
<keyword evidence="2" id="KW-0238">DNA-binding</keyword>
<evidence type="ECO:0000313" key="2">
    <source>
        <dbReference type="EMBL" id="MBO0453062.1"/>
    </source>
</evidence>
<comment type="caution">
    <text evidence="2">The sequence shown here is derived from an EMBL/GenBank/DDBJ whole genome shotgun (WGS) entry which is preliminary data.</text>
</comment>
<organism evidence="2 3">
    <name type="scientific">Candidatus Enterococcus murrayae</name>
    <dbReference type="NCBI Taxonomy" id="2815321"/>
    <lineage>
        <taxon>Bacteria</taxon>
        <taxon>Bacillati</taxon>
        <taxon>Bacillota</taxon>
        <taxon>Bacilli</taxon>
        <taxon>Lactobacillales</taxon>
        <taxon>Enterococcaceae</taxon>
        <taxon>Enterococcus</taxon>
    </lineage>
</organism>
<dbReference type="SMART" id="SM00850">
    <property type="entry name" value="LytTR"/>
    <property type="match status" value="1"/>
</dbReference>
<protein>
    <submittedName>
        <fullName evidence="2">LytTR family transcriptional regulator DNA-binding domain-containing protein</fullName>
    </submittedName>
</protein>
<dbReference type="PANTHER" id="PTHR37299:SF1">
    <property type="entry name" value="STAGE 0 SPORULATION PROTEIN A HOMOLOG"/>
    <property type="match status" value="1"/>
</dbReference>
<reference evidence="2 3" key="1">
    <citation type="submission" date="2021-03" db="EMBL/GenBank/DDBJ databases">
        <title>Enterococcal diversity collection.</title>
        <authorList>
            <person name="Gilmore M.S."/>
            <person name="Schwartzman J."/>
            <person name="Van Tyne D."/>
            <person name="Martin M."/>
            <person name="Earl A.M."/>
            <person name="Manson A.L."/>
            <person name="Straub T."/>
            <person name="Salamzade R."/>
            <person name="Saavedra J."/>
            <person name="Lebreton F."/>
            <person name="Prichula J."/>
            <person name="Schaufler K."/>
            <person name="Gaca A."/>
            <person name="Sgardioli B."/>
            <person name="Wagenaar J."/>
            <person name="Strong T."/>
        </authorList>
    </citation>
    <scope>NUCLEOTIDE SEQUENCE [LARGE SCALE GENOMIC DNA]</scope>
    <source>
        <strain evidence="2 3">MJM16</strain>
    </source>
</reference>
<dbReference type="PANTHER" id="PTHR37299">
    <property type="entry name" value="TRANSCRIPTIONAL REGULATOR-RELATED"/>
    <property type="match status" value="1"/>
</dbReference>
<dbReference type="InterPro" id="IPR046947">
    <property type="entry name" value="LytR-like"/>
</dbReference>
<evidence type="ECO:0000259" key="1">
    <source>
        <dbReference type="PROSITE" id="PS50930"/>
    </source>
</evidence>
<accession>A0ABS3HJ81</accession>
<dbReference type="Proteomes" id="UP000664495">
    <property type="component" value="Unassembled WGS sequence"/>
</dbReference>
<dbReference type="EMBL" id="JAFLVR010000028">
    <property type="protein sequence ID" value="MBO0453062.1"/>
    <property type="molecule type" value="Genomic_DNA"/>
</dbReference>
<name>A0ABS3HJ81_9ENTE</name>
<dbReference type="GO" id="GO:0003677">
    <property type="term" value="F:DNA binding"/>
    <property type="evidence" value="ECO:0007669"/>
    <property type="project" value="UniProtKB-KW"/>
</dbReference>
<dbReference type="InterPro" id="IPR007492">
    <property type="entry name" value="LytTR_DNA-bd_dom"/>
</dbReference>